<evidence type="ECO:0000259" key="1">
    <source>
        <dbReference type="PROSITE" id="PS50146"/>
    </source>
</evidence>
<dbReference type="CTD" id="20229674"/>
<dbReference type="EMBL" id="KB199650">
    <property type="protein sequence ID" value="ESP05312.1"/>
    <property type="molecule type" value="Genomic_DNA"/>
</dbReference>
<dbReference type="SUPFAM" id="SSF111331">
    <property type="entry name" value="NAD kinase/diacylglycerol kinase-like"/>
    <property type="match status" value="1"/>
</dbReference>
<dbReference type="InterPro" id="IPR017438">
    <property type="entry name" value="ATP-NAD_kinase_N"/>
</dbReference>
<feature type="domain" description="DAGKc" evidence="1">
    <location>
        <begin position="1"/>
        <end position="151"/>
    </location>
</feature>
<proteinExistence type="predicted"/>
<dbReference type="KEGG" id="lgi:LOTGIDRAFT_102901"/>
<dbReference type="GO" id="GO:0001729">
    <property type="term" value="F:ceramide kinase activity"/>
    <property type="evidence" value="ECO:0007669"/>
    <property type="project" value="TreeGrafter"/>
</dbReference>
<dbReference type="AlphaFoldDB" id="V4BH76"/>
<dbReference type="GO" id="GO:0016020">
    <property type="term" value="C:membrane"/>
    <property type="evidence" value="ECO:0007669"/>
    <property type="project" value="GOC"/>
</dbReference>
<dbReference type="SMART" id="SM00046">
    <property type="entry name" value="DAGKc"/>
    <property type="match status" value="1"/>
</dbReference>
<feature type="non-terminal residue" evidence="2">
    <location>
        <position position="1"/>
    </location>
</feature>
<dbReference type="InterPro" id="IPR001206">
    <property type="entry name" value="Diacylglycerol_kinase_cat_dom"/>
</dbReference>
<dbReference type="PROSITE" id="PS50146">
    <property type="entry name" value="DAGK"/>
    <property type="match status" value="1"/>
</dbReference>
<gene>
    <name evidence="2" type="ORF">LOTGIDRAFT_102901</name>
</gene>
<dbReference type="Pfam" id="PF00781">
    <property type="entry name" value="DAGK_cat"/>
    <property type="match status" value="1"/>
</dbReference>
<evidence type="ECO:0000313" key="2">
    <source>
        <dbReference type="EMBL" id="ESP05312.1"/>
    </source>
</evidence>
<dbReference type="Proteomes" id="UP000030746">
    <property type="component" value="Unassembled WGS sequence"/>
</dbReference>
<dbReference type="STRING" id="225164.V4BH76"/>
<protein>
    <recommendedName>
        <fullName evidence="1">DAGKc domain-containing protein</fullName>
    </recommendedName>
</protein>
<dbReference type="GeneID" id="20229674"/>
<reference evidence="2 3" key="1">
    <citation type="journal article" date="2013" name="Nature">
        <title>Insights into bilaterian evolution from three spiralian genomes.</title>
        <authorList>
            <person name="Simakov O."/>
            <person name="Marletaz F."/>
            <person name="Cho S.J."/>
            <person name="Edsinger-Gonzales E."/>
            <person name="Havlak P."/>
            <person name="Hellsten U."/>
            <person name="Kuo D.H."/>
            <person name="Larsson T."/>
            <person name="Lv J."/>
            <person name="Arendt D."/>
            <person name="Savage R."/>
            <person name="Osoegawa K."/>
            <person name="de Jong P."/>
            <person name="Grimwood J."/>
            <person name="Chapman J.A."/>
            <person name="Shapiro H."/>
            <person name="Aerts A."/>
            <person name="Otillar R.P."/>
            <person name="Terry A.Y."/>
            <person name="Boore J.L."/>
            <person name="Grigoriev I.V."/>
            <person name="Lindberg D.R."/>
            <person name="Seaver E.C."/>
            <person name="Weisblat D.A."/>
            <person name="Putnam N.H."/>
            <person name="Rokhsar D.S."/>
        </authorList>
    </citation>
    <scope>NUCLEOTIDE SEQUENCE [LARGE SCALE GENOMIC DNA]</scope>
</reference>
<dbReference type="InterPro" id="IPR050187">
    <property type="entry name" value="Lipid_Phosphate_FormReg"/>
</dbReference>
<evidence type="ECO:0000313" key="3">
    <source>
        <dbReference type="Proteomes" id="UP000030746"/>
    </source>
</evidence>
<dbReference type="InterPro" id="IPR016064">
    <property type="entry name" value="NAD/diacylglycerol_kinase_sf"/>
</dbReference>
<dbReference type="GO" id="GO:0006672">
    <property type="term" value="P:ceramide metabolic process"/>
    <property type="evidence" value="ECO:0007669"/>
    <property type="project" value="TreeGrafter"/>
</dbReference>
<dbReference type="OMA" id="AWENTIT"/>
<accession>V4BH76</accession>
<keyword evidence="3" id="KW-1185">Reference proteome</keyword>
<sequence>GKPKNLLVVINPIGGTGRARQTYDKKVAPLFKLAGIVVDIKVTERSNHGYEIGKSVDESKCDGIVVVSGDGLYHEVLNGLIIKTQEENNVDYNDVNSQLVSPTLPIGVIPAGTGNGVAGLTCGVIDVETSALHIIKGEHHKACVIDINVKDKHVIYGGLLMGYGFFSDLIKKAESRRWMKIMRYPGIFSYLFINKNNNYFFLDDKIVL</sequence>
<dbReference type="PANTHER" id="PTHR12358">
    <property type="entry name" value="SPHINGOSINE KINASE"/>
    <property type="match status" value="1"/>
</dbReference>
<dbReference type="Gene3D" id="3.40.50.10330">
    <property type="entry name" value="Probable inorganic polyphosphate/atp-NAD kinase, domain 1"/>
    <property type="match status" value="1"/>
</dbReference>
<name>V4BH76_LOTGI</name>
<dbReference type="RefSeq" id="XP_009043857.1">
    <property type="nucleotide sequence ID" value="XM_009045609.1"/>
</dbReference>
<dbReference type="OrthoDB" id="6148676at2759"/>
<dbReference type="HOGENOM" id="CLU_1323772_0_0_1"/>
<organism evidence="2 3">
    <name type="scientific">Lottia gigantea</name>
    <name type="common">Giant owl limpet</name>
    <dbReference type="NCBI Taxonomy" id="225164"/>
    <lineage>
        <taxon>Eukaryota</taxon>
        <taxon>Metazoa</taxon>
        <taxon>Spiralia</taxon>
        <taxon>Lophotrochozoa</taxon>
        <taxon>Mollusca</taxon>
        <taxon>Gastropoda</taxon>
        <taxon>Patellogastropoda</taxon>
        <taxon>Lottioidea</taxon>
        <taxon>Lottiidae</taxon>
        <taxon>Lottia</taxon>
    </lineage>
</organism>
<dbReference type="PANTHER" id="PTHR12358:SF111">
    <property type="entry name" value="CERAMIDE KINASE, ISOFORM A"/>
    <property type="match status" value="1"/>
</dbReference>